<reference evidence="1" key="1">
    <citation type="submission" date="2019-11" db="EMBL/GenBank/DDBJ databases">
        <authorList>
            <person name="Feng L."/>
        </authorList>
    </citation>
    <scope>NUCLEOTIDE SEQUENCE</scope>
    <source>
        <strain evidence="1">CsymbiosumLFYP84</strain>
    </source>
</reference>
<organism evidence="1">
    <name type="scientific">Clostridium symbiosum</name>
    <name type="common">Bacteroides symbiosus</name>
    <dbReference type="NCBI Taxonomy" id="1512"/>
    <lineage>
        <taxon>Bacteria</taxon>
        <taxon>Bacillati</taxon>
        <taxon>Bacillota</taxon>
        <taxon>Clostridia</taxon>
        <taxon>Lachnospirales</taxon>
        <taxon>Lachnospiraceae</taxon>
        <taxon>Otoolea</taxon>
    </lineage>
</organism>
<protein>
    <submittedName>
        <fullName evidence="1">Uncharacterized protein</fullName>
    </submittedName>
</protein>
<accession>A0A6N3HL12</accession>
<name>A0A6N3HL12_CLOSY</name>
<gene>
    <name evidence="1" type="ORF">CSLFYP84_03988</name>
</gene>
<evidence type="ECO:0000313" key="1">
    <source>
        <dbReference type="EMBL" id="VYU77574.1"/>
    </source>
</evidence>
<dbReference type="RefSeq" id="WP_021641087.1">
    <property type="nucleotide sequence ID" value="NZ_CACRUA010000062.1"/>
</dbReference>
<dbReference type="EMBL" id="CACRUA010000062">
    <property type="protein sequence ID" value="VYU77574.1"/>
    <property type="molecule type" value="Genomic_DNA"/>
</dbReference>
<sequence>MNFKILNSEHRILSVPQEDIPDDLHGHTLVFYWPKHDAIVLSESSSIFKDVSEIVEGYLSLDDYVRKEIMDSVPDGRAGEFILGIEQVLNRIIRIRRRLYRSGLRKERAAI</sequence>
<proteinExistence type="predicted"/>
<dbReference type="AlphaFoldDB" id="A0A6N3HL12"/>